<comment type="caution">
    <text evidence="1">The sequence shown here is derived from an EMBL/GenBank/DDBJ whole genome shotgun (WGS) entry which is preliminary data.</text>
</comment>
<dbReference type="EMBL" id="CAJZBQ010000046">
    <property type="protein sequence ID" value="CAG9328840.1"/>
    <property type="molecule type" value="Genomic_DNA"/>
</dbReference>
<evidence type="ECO:0000313" key="1">
    <source>
        <dbReference type="EMBL" id="CAG9328840.1"/>
    </source>
</evidence>
<evidence type="ECO:0008006" key="3">
    <source>
        <dbReference type="Google" id="ProtNLM"/>
    </source>
</evidence>
<dbReference type="AlphaFoldDB" id="A0AAU9JTG3"/>
<sequence>MKRILIHAEMARMDLKCKECQKSIAIGTLKLRIFLGFTDLHHFGNFHLNCYDPPVKHYIPKTDLVMRLDPENTKILNEWLENWNKNFTTPATIFSKSVNSSPSKYRRSWIEIFRFLDAVEVLKIYSQVNKEFYHISWDEELWHFYCLREYSKDLINNNEKSYRSQYIILRTECCNWCHMYLGGEYFYRCPLMGKPLCENCKTLKRFELMSKGEILGEFRINANILNIKFVEGCWGRKNTYRYMVEEAVESMCKRNKDFLIKILRENTNPILIDFIEKIDINKNKISIIDINQVIDEPRKEMCTMIYEYVKYGFHKAKLLKLLKKYYN</sequence>
<keyword evidence="2" id="KW-1185">Reference proteome</keyword>
<dbReference type="SUPFAM" id="SSF81383">
    <property type="entry name" value="F-box domain"/>
    <property type="match status" value="1"/>
</dbReference>
<name>A0AAU9JTG3_9CILI</name>
<dbReference type="InterPro" id="IPR036047">
    <property type="entry name" value="F-box-like_dom_sf"/>
</dbReference>
<dbReference type="Gene3D" id="1.20.1280.50">
    <property type="match status" value="1"/>
</dbReference>
<evidence type="ECO:0000313" key="2">
    <source>
        <dbReference type="Proteomes" id="UP001162131"/>
    </source>
</evidence>
<dbReference type="Proteomes" id="UP001162131">
    <property type="component" value="Unassembled WGS sequence"/>
</dbReference>
<organism evidence="1 2">
    <name type="scientific">Blepharisma stoltei</name>
    <dbReference type="NCBI Taxonomy" id="1481888"/>
    <lineage>
        <taxon>Eukaryota</taxon>
        <taxon>Sar</taxon>
        <taxon>Alveolata</taxon>
        <taxon>Ciliophora</taxon>
        <taxon>Postciliodesmatophora</taxon>
        <taxon>Heterotrichea</taxon>
        <taxon>Heterotrichida</taxon>
        <taxon>Blepharismidae</taxon>
        <taxon>Blepharisma</taxon>
    </lineage>
</organism>
<accession>A0AAU9JTG3</accession>
<protein>
    <recommendedName>
        <fullName evidence="3">PARP-type domain-containing protein</fullName>
    </recommendedName>
</protein>
<gene>
    <name evidence="1" type="ORF">BSTOLATCC_MIC46830</name>
</gene>
<reference evidence="1" key="1">
    <citation type="submission" date="2021-09" db="EMBL/GenBank/DDBJ databases">
        <authorList>
            <consortium name="AG Swart"/>
            <person name="Singh M."/>
            <person name="Singh A."/>
            <person name="Seah K."/>
            <person name="Emmerich C."/>
        </authorList>
    </citation>
    <scope>NUCLEOTIDE SEQUENCE</scope>
    <source>
        <strain evidence="1">ATCC30299</strain>
    </source>
</reference>
<proteinExistence type="predicted"/>